<dbReference type="InterPro" id="IPR022643">
    <property type="entry name" value="De-COase2_C"/>
</dbReference>
<feature type="binding site" evidence="5">
    <location>
        <position position="350"/>
    </location>
    <ligand>
        <name>substrate</name>
    </ligand>
</feature>
<feature type="modified residue" description="N6-(pyridoxal phosphate)lysine" evidence="5 7">
    <location>
        <position position="65"/>
    </location>
</feature>
<dbReference type="PRINTS" id="PR01179">
    <property type="entry name" value="ODADCRBXLASE"/>
</dbReference>
<gene>
    <name evidence="5" type="primary">lysA</name>
    <name evidence="11" type="ORF">DA69_13590</name>
</gene>
<feature type="binding site" evidence="5">
    <location>
        <position position="378"/>
    </location>
    <ligand>
        <name>substrate</name>
    </ligand>
</feature>
<evidence type="ECO:0000256" key="1">
    <source>
        <dbReference type="ARBA" id="ARBA00001933"/>
    </source>
</evidence>
<evidence type="ECO:0000256" key="2">
    <source>
        <dbReference type="ARBA" id="ARBA00022793"/>
    </source>
</evidence>
<dbReference type="Gene3D" id="2.40.37.10">
    <property type="entry name" value="Lyase, Ornithine Decarboxylase, Chain A, domain 1"/>
    <property type="match status" value="1"/>
</dbReference>
<dbReference type="PRINTS" id="PR01181">
    <property type="entry name" value="DAPDCRBXLASE"/>
</dbReference>
<dbReference type="EMBL" id="CP015614">
    <property type="protein sequence ID" value="ANF55676.1"/>
    <property type="molecule type" value="Genomic_DNA"/>
</dbReference>
<keyword evidence="4 5" id="KW-0456">Lyase</keyword>
<dbReference type="PROSITE" id="PS00879">
    <property type="entry name" value="ODR_DC_2_2"/>
    <property type="match status" value="1"/>
</dbReference>
<evidence type="ECO:0000259" key="9">
    <source>
        <dbReference type="Pfam" id="PF00278"/>
    </source>
</evidence>
<accession>A0A172Y945</accession>
<evidence type="ECO:0000259" key="10">
    <source>
        <dbReference type="Pfam" id="PF02784"/>
    </source>
</evidence>
<feature type="binding site" evidence="5">
    <location>
        <position position="323"/>
    </location>
    <ligand>
        <name>substrate</name>
    </ligand>
</feature>
<dbReference type="CDD" id="cd06828">
    <property type="entry name" value="PLPDE_III_DapDC"/>
    <property type="match status" value="1"/>
</dbReference>
<keyword evidence="12" id="KW-1185">Reference proteome</keyword>
<protein>
    <recommendedName>
        <fullName evidence="5 6">Diaminopimelate decarboxylase</fullName>
        <shortName evidence="5">DAP decarboxylase</shortName>
        <shortName evidence="5">DAPDC</shortName>
        <ecNumber evidence="5 6">4.1.1.20</ecNumber>
    </recommendedName>
</protein>
<comment type="cofactor">
    <cofactor evidence="1 5 7 8">
        <name>pyridoxal 5'-phosphate</name>
        <dbReference type="ChEBI" id="CHEBI:597326"/>
    </cofactor>
</comment>
<dbReference type="FunFam" id="3.20.20.10:FF:000003">
    <property type="entry name" value="Diaminopimelate decarboxylase"/>
    <property type="match status" value="1"/>
</dbReference>
<evidence type="ECO:0000256" key="6">
    <source>
        <dbReference type="NCBIfam" id="TIGR01048"/>
    </source>
</evidence>
<proteinExistence type="inferred from homology"/>
<dbReference type="HAMAP" id="MF_02120">
    <property type="entry name" value="LysA"/>
    <property type="match status" value="1"/>
</dbReference>
<dbReference type="InterPro" id="IPR022653">
    <property type="entry name" value="De-COase2_pyr-phos_BS"/>
</dbReference>
<dbReference type="InterPro" id="IPR029066">
    <property type="entry name" value="PLP-binding_barrel"/>
</dbReference>
<dbReference type="GO" id="GO:0009089">
    <property type="term" value="P:lysine biosynthetic process via diaminopimelate"/>
    <property type="evidence" value="ECO:0007669"/>
    <property type="project" value="UniProtKB-UniRule"/>
</dbReference>
<dbReference type="InterPro" id="IPR022644">
    <property type="entry name" value="De-COase2_N"/>
</dbReference>
<feature type="binding site" evidence="5">
    <location>
        <position position="282"/>
    </location>
    <ligand>
        <name>substrate</name>
    </ligand>
</feature>
<comment type="pathway">
    <text evidence="5 8">Amino-acid biosynthesis; L-lysine biosynthesis via DAP pathway; L-lysine from DL-2,6-diaminopimelate: step 1/1.</text>
</comment>
<dbReference type="RefSeq" id="WP_025976650.1">
    <property type="nucleotide sequence ID" value="NZ_CP015614.1"/>
</dbReference>
<dbReference type="UniPathway" id="UPA00034">
    <property type="reaction ID" value="UER00027"/>
</dbReference>
<feature type="binding site" evidence="5">
    <location>
        <position position="378"/>
    </location>
    <ligand>
        <name>pyridoxal 5'-phosphate</name>
        <dbReference type="ChEBI" id="CHEBI:597326"/>
    </ligand>
</feature>
<dbReference type="InterPro" id="IPR022657">
    <property type="entry name" value="De-COase2_CS"/>
</dbReference>
<dbReference type="eggNOG" id="COG0019">
    <property type="taxonomic scope" value="Bacteria"/>
</dbReference>
<feature type="binding site" evidence="5">
    <location>
        <position position="244"/>
    </location>
    <ligand>
        <name>pyridoxal 5'-phosphate</name>
        <dbReference type="ChEBI" id="CHEBI:597326"/>
    </ligand>
</feature>
<dbReference type="PROSITE" id="PS00878">
    <property type="entry name" value="ODR_DC_2_1"/>
    <property type="match status" value="1"/>
</dbReference>
<dbReference type="STRING" id="588932.DA69_13590"/>
<dbReference type="KEGG" id="bne:DA69_13590"/>
<dbReference type="GO" id="GO:0030170">
    <property type="term" value="F:pyridoxal phosphate binding"/>
    <property type="evidence" value="ECO:0007669"/>
    <property type="project" value="UniProtKB-UniRule"/>
</dbReference>
<evidence type="ECO:0000256" key="3">
    <source>
        <dbReference type="ARBA" id="ARBA00022898"/>
    </source>
</evidence>
<evidence type="ECO:0000313" key="12">
    <source>
        <dbReference type="Proteomes" id="UP000077603"/>
    </source>
</evidence>
<dbReference type="InterPro" id="IPR000183">
    <property type="entry name" value="Orn/DAP/Arg_de-COase"/>
</dbReference>
<name>A0A172Y945_9CAUL</name>
<dbReference type="SUPFAM" id="SSF50621">
    <property type="entry name" value="Alanine racemase C-terminal domain-like"/>
    <property type="match status" value="1"/>
</dbReference>
<dbReference type="GO" id="GO:0008836">
    <property type="term" value="F:diaminopimelate decarboxylase activity"/>
    <property type="evidence" value="ECO:0007669"/>
    <property type="project" value="UniProtKB-UniRule"/>
</dbReference>
<comment type="catalytic activity">
    <reaction evidence="5 8">
        <text>meso-2,6-diaminopimelate + H(+) = L-lysine + CO2</text>
        <dbReference type="Rhea" id="RHEA:15101"/>
        <dbReference type="ChEBI" id="CHEBI:15378"/>
        <dbReference type="ChEBI" id="CHEBI:16526"/>
        <dbReference type="ChEBI" id="CHEBI:32551"/>
        <dbReference type="ChEBI" id="CHEBI:57791"/>
        <dbReference type="EC" id="4.1.1.20"/>
    </reaction>
</comment>
<feature type="domain" description="Orn/DAP/Arg decarboxylase 2 C-terminal" evidence="9">
    <location>
        <begin position="30"/>
        <end position="376"/>
    </location>
</feature>
<dbReference type="OrthoDB" id="9802241at2"/>
<dbReference type="AlphaFoldDB" id="A0A172Y945"/>
<evidence type="ECO:0000313" key="11">
    <source>
        <dbReference type="EMBL" id="ANF55676.1"/>
    </source>
</evidence>
<dbReference type="Pfam" id="PF02784">
    <property type="entry name" value="Orn_Arg_deC_N"/>
    <property type="match status" value="1"/>
</dbReference>
<feature type="binding site" evidence="5">
    <location>
        <begin position="279"/>
        <end position="282"/>
    </location>
    <ligand>
        <name>pyridoxal 5'-phosphate</name>
        <dbReference type="ChEBI" id="CHEBI:597326"/>
    </ligand>
</feature>
<dbReference type="Proteomes" id="UP000077603">
    <property type="component" value="Chromosome"/>
</dbReference>
<organism evidence="11 12">
    <name type="scientific">Brevundimonas naejangsanensis</name>
    <dbReference type="NCBI Taxonomy" id="588932"/>
    <lineage>
        <taxon>Bacteria</taxon>
        <taxon>Pseudomonadati</taxon>
        <taxon>Pseudomonadota</taxon>
        <taxon>Alphaproteobacteria</taxon>
        <taxon>Caulobacterales</taxon>
        <taxon>Caulobacteraceae</taxon>
        <taxon>Brevundimonas</taxon>
    </lineage>
</organism>
<dbReference type="EC" id="4.1.1.20" evidence="5 6"/>
<dbReference type="PANTHER" id="PTHR43727:SF2">
    <property type="entry name" value="GROUP IV DECARBOXYLASE"/>
    <property type="match status" value="1"/>
</dbReference>
<feature type="active site" description="Proton donor" evidence="7">
    <location>
        <position position="349"/>
    </location>
</feature>
<dbReference type="SUPFAM" id="SSF51419">
    <property type="entry name" value="PLP-binding barrel"/>
    <property type="match status" value="1"/>
</dbReference>
<comment type="similarity">
    <text evidence="5">Belongs to the Orn/Lys/Arg decarboxylase class-II family. LysA subfamily.</text>
</comment>
<sequence length="426" mass="45019">MHHFDLKDGVLHAEGVSLEALADSVGTPTYVYSSATLRRHYGLLREACDAHRGALGDALIAFAVKANSNLSVLATLAKLGCGADTVSEGEIRRALTAGIPGERIIFSGVGKTDAELAFAIEQGVRQINVESSTELDRLIAVAATKNAAPAIAIRVNPKIGAGGHAKITTGGAGDKFGVPVEEAMALYARVSSSPHVTPVGLACHIGSQITDLAPLEAAFRVLRDMTDALRAQGRSVTRLDLGGGLGVPYYGDAATPSPADYVAMAARVLEGLNVEAAFEPGRLMAANAGVLLSRVIQVNERTDGRRFLVLDAAMNDLMRPALYDAFHDLKPVRPVEGELLPHDVVGPVCETGDTFARDRDLPPLKAGDLVVFMSAGAYGAVMSGEYNTRPLAAEVLVDGERSAVIRPRPTYEAMFAREPMADWLKD</sequence>
<comment type="subunit">
    <text evidence="5">Homodimer.</text>
</comment>
<feature type="domain" description="Orn/DAP/Arg decarboxylase 2 N-terminal" evidence="10">
    <location>
        <begin position="44"/>
        <end position="286"/>
    </location>
</feature>
<dbReference type="PANTHER" id="PTHR43727">
    <property type="entry name" value="DIAMINOPIMELATE DECARBOXYLASE"/>
    <property type="match status" value="1"/>
</dbReference>
<feature type="binding site" evidence="5">
    <location>
        <position position="319"/>
    </location>
    <ligand>
        <name>substrate</name>
    </ligand>
</feature>
<dbReference type="Gene3D" id="3.20.20.10">
    <property type="entry name" value="Alanine racemase"/>
    <property type="match status" value="1"/>
</dbReference>
<comment type="function">
    <text evidence="5">Specifically catalyzes the decarboxylation of meso-diaminopimelate (meso-DAP) to L-lysine.</text>
</comment>
<keyword evidence="5 8" id="KW-0457">Lysine biosynthesis</keyword>
<evidence type="ECO:0000256" key="7">
    <source>
        <dbReference type="PIRSR" id="PIRSR600183-50"/>
    </source>
</evidence>
<evidence type="ECO:0000256" key="5">
    <source>
        <dbReference type="HAMAP-Rule" id="MF_02120"/>
    </source>
</evidence>
<dbReference type="InterPro" id="IPR002986">
    <property type="entry name" value="DAP_deCOOHase_LysA"/>
</dbReference>
<reference evidence="11 12" key="1">
    <citation type="journal article" date="2014" name="Genome Announc.">
        <title>Genome Sequence of a Promising Hydrogen-Producing Facultative Anaerobic Bacterium, Brevundimonas naejangsanensis Strain B1.</title>
        <authorList>
            <person name="Su H."/>
            <person name="Zhang T."/>
            <person name="Bao M."/>
            <person name="Jiang Y."/>
            <person name="Wang Y."/>
            <person name="Tan T."/>
        </authorList>
    </citation>
    <scope>NUCLEOTIDE SEQUENCE [LARGE SCALE GENOMIC DNA]</scope>
    <source>
        <strain evidence="11 12">B1</strain>
    </source>
</reference>
<evidence type="ECO:0000256" key="4">
    <source>
        <dbReference type="ARBA" id="ARBA00023239"/>
    </source>
</evidence>
<dbReference type="Pfam" id="PF00278">
    <property type="entry name" value="Orn_DAP_Arg_deC"/>
    <property type="match status" value="1"/>
</dbReference>
<dbReference type="NCBIfam" id="TIGR01048">
    <property type="entry name" value="lysA"/>
    <property type="match status" value="1"/>
</dbReference>
<keyword evidence="3 5" id="KW-0663">Pyridoxal phosphate</keyword>
<evidence type="ECO:0000256" key="8">
    <source>
        <dbReference type="RuleBase" id="RU003738"/>
    </source>
</evidence>
<dbReference type="InterPro" id="IPR009006">
    <property type="entry name" value="Ala_racemase/Decarboxylase_C"/>
</dbReference>
<keyword evidence="5" id="KW-0028">Amino-acid biosynthesis</keyword>
<keyword evidence="2 5" id="KW-0210">Decarboxylase</keyword>